<dbReference type="InterPro" id="IPR012910">
    <property type="entry name" value="Plug_dom"/>
</dbReference>
<evidence type="ECO:0000259" key="10">
    <source>
        <dbReference type="Pfam" id="PF07715"/>
    </source>
</evidence>
<dbReference type="InterPro" id="IPR011662">
    <property type="entry name" value="Secretin/TonB_short_N"/>
</dbReference>
<feature type="domain" description="TonB-dependent receptor plug" evidence="10">
    <location>
        <begin position="220"/>
        <end position="358"/>
    </location>
</feature>
<keyword evidence="4 7" id="KW-0812">Transmembrane</keyword>
<keyword evidence="6 7" id="KW-0998">Cell outer membrane</keyword>
<evidence type="ECO:0000256" key="2">
    <source>
        <dbReference type="ARBA" id="ARBA00022448"/>
    </source>
</evidence>
<dbReference type="Gene3D" id="2.40.170.20">
    <property type="entry name" value="TonB-dependent receptor, beta-barrel domain"/>
    <property type="match status" value="1"/>
</dbReference>
<evidence type="ECO:0000256" key="3">
    <source>
        <dbReference type="ARBA" id="ARBA00022452"/>
    </source>
</evidence>
<evidence type="ECO:0000256" key="8">
    <source>
        <dbReference type="SAM" id="MobiDB-lite"/>
    </source>
</evidence>
<sequence>MEIIFTRKILLYLCRNFKIGLALFLCVCISREGHAQQASPGITLSVKNASIESVFKSITKQSGFVFFYNYRLLSDSKPVTIEVKNANIKQALDACFADQPFSYTIQGKQVTVTEKVPPSKAAAPADWQLKGSVVDSTGKGLDAYVYVRGGTYVKTDNFGHFTIKLQPGVSIVVSAMGFDTQTIPTNSKMSDLRITMTRKVVKLNEVQVVSTGYQVLGRSNIAGSISSLKGSDLYLDGTTTIEQALQGKLPGVVVTNQSGQVGTRQTVRVRGTSTLFGSQDPIWVVDGVIQQDPLPFKATVLSTAAGSAGTASKDNFDFVRDYVASAIGWLNSYDIEDISVLKDASATAIYGVRAANGVIVITTKKGVAGPPSISYSLTANLSDKVSYDRLNLMNSQERIGVSEEIFNRGLVGGNTYGSNIGFSGALNDYLFGRATYAQFNDRVQYLETLNNNWFDILFRTPLSLTHNLSLSGGNANARYYSSFSYNNTNGTAKGNDSKGLTGSVGLTSQVTKKLNLSAKLSVSSRTTDGFYIVDPYTYASKTSRLIPAYNPDGSLFMYANSLGYSYNILNELNNTGSSNKGQTFNANVSANYEIIRGLNFQSLYSISNSNVTGNTYATERTAYIAQKRRYDYGAAKPSDPDYLKSPLPQGGEYNADDNQNTSWNFRNSLSFTRTFNNKHLLTVLTGFELNSTHYTGLSSTTYGYLRDRGMTFAVVPETYTTIIGSTTNVSPNVLTESQVHVKTDKLTNNMGVYGTASYTYDNRYVANFSIRNDRSNRFGQFTEEKFNPVLAGGLRWNLGREKWFDKTSWLTDMSVRGTLGYQRNVVSNASPNLILKIPTTPSSSVVDSFTGDYLLTISSLPYADLRFERTLSMNLGFDFSLFQNKVQATAEYYQKTAKDLVTYLTVPAEYGVLSMPINGGSLTNRGYELSAAFTPVRTSKFTWSVSLNTAKNYNNLVKTGIQNNATWRTAASGLFYKQGYPVSGLWAFDYTGINPANGYPIINLAVAPGSTPASDPTSYMKYVGKADPDFTGGIGTSFRYKMLSLNSSFFLQVGGKKFKAPAYSLINGVPAEIENLSRELLGRWTPTNTSAAFPGLPDARVGNTVVLPDGKTNTNVYEMYNYSTARVVSASMLRCNNISMSYSLPASIVTRLRTNAIRCGLGVTNPFQIVSRDFNGIDPEVATGAQPRVRSYSLNLSVVF</sequence>
<dbReference type="AlphaFoldDB" id="A0A9X2B9H6"/>
<dbReference type="InterPro" id="IPR023997">
    <property type="entry name" value="TonB-dep_OMP_SusC/RagA_CS"/>
</dbReference>
<dbReference type="InterPro" id="IPR008969">
    <property type="entry name" value="CarboxyPept-like_regulatory"/>
</dbReference>
<dbReference type="PROSITE" id="PS52016">
    <property type="entry name" value="TONB_DEPENDENT_REC_3"/>
    <property type="match status" value="1"/>
</dbReference>
<evidence type="ECO:0000313" key="11">
    <source>
        <dbReference type="EMBL" id="MCJ8209760.1"/>
    </source>
</evidence>
<dbReference type="EMBL" id="JALJEJ010000003">
    <property type="protein sequence ID" value="MCJ8209760.1"/>
    <property type="molecule type" value="Genomic_DNA"/>
</dbReference>
<dbReference type="Proteomes" id="UP001139450">
    <property type="component" value="Unassembled WGS sequence"/>
</dbReference>
<organism evidence="11 12">
    <name type="scientific">Mucilaginibacter straminoryzae</name>
    <dbReference type="NCBI Taxonomy" id="2932774"/>
    <lineage>
        <taxon>Bacteria</taxon>
        <taxon>Pseudomonadati</taxon>
        <taxon>Bacteroidota</taxon>
        <taxon>Sphingobacteriia</taxon>
        <taxon>Sphingobacteriales</taxon>
        <taxon>Sphingobacteriaceae</taxon>
        <taxon>Mucilaginibacter</taxon>
    </lineage>
</organism>
<keyword evidence="2 7" id="KW-0813">Transport</keyword>
<dbReference type="InterPro" id="IPR023996">
    <property type="entry name" value="TonB-dep_OMP_SusC/RagA"/>
</dbReference>
<evidence type="ECO:0000256" key="6">
    <source>
        <dbReference type="ARBA" id="ARBA00023237"/>
    </source>
</evidence>
<dbReference type="RefSeq" id="WP_245129592.1">
    <property type="nucleotide sequence ID" value="NZ_JALJEJ010000003.1"/>
</dbReference>
<evidence type="ECO:0000313" key="12">
    <source>
        <dbReference type="Proteomes" id="UP001139450"/>
    </source>
</evidence>
<feature type="domain" description="Secretin/TonB short N-terminal" evidence="9">
    <location>
        <begin position="65"/>
        <end position="114"/>
    </location>
</feature>
<dbReference type="Gene3D" id="2.170.130.10">
    <property type="entry name" value="TonB-dependent receptor, plug domain"/>
    <property type="match status" value="1"/>
</dbReference>
<dbReference type="SUPFAM" id="SSF56935">
    <property type="entry name" value="Porins"/>
    <property type="match status" value="1"/>
</dbReference>
<reference evidence="11" key="1">
    <citation type="submission" date="2022-04" db="EMBL/GenBank/DDBJ databases">
        <title>Mucilaginibacter sp. RS28 isolated from freshwater.</title>
        <authorList>
            <person name="Ko S.-R."/>
        </authorList>
    </citation>
    <scope>NUCLEOTIDE SEQUENCE</scope>
    <source>
        <strain evidence="11">RS28</strain>
    </source>
</reference>
<name>A0A9X2B9H6_9SPHI</name>
<comment type="caution">
    <text evidence="11">The sequence shown here is derived from an EMBL/GenBank/DDBJ whole genome shotgun (WGS) entry which is preliminary data.</text>
</comment>
<feature type="region of interest" description="Disordered" evidence="8">
    <location>
        <begin position="635"/>
        <end position="659"/>
    </location>
</feature>
<evidence type="ECO:0000259" key="9">
    <source>
        <dbReference type="Pfam" id="PF07660"/>
    </source>
</evidence>
<keyword evidence="3 7" id="KW-1134">Transmembrane beta strand</keyword>
<dbReference type="Gene3D" id="2.60.40.1120">
    <property type="entry name" value="Carboxypeptidase-like, regulatory domain"/>
    <property type="match status" value="1"/>
</dbReference>
<keyword evidence="5 7" id="KW-0472">Membrane</keyword>
<evidence type="ECO:0000256" key="7">
    <source>
        <dbReference type="PROSITE-ProRule" id="PRU01360"/>
    </source>
</evidence>
<dbReference type="NCBIfam" id="TIGR04057">
    <property type="entry name" value="SusC_RagA_signa"/>
    <property type="match status" value="1"/>
</dbReference>
<evidence type="ECO:0000256" key="4">
    <source>
        <dbReference type="ARBA" id="ARBA00022692"/>
    </source>
</evidence>
<dbReference type="InterPro" id="IPR036942">
    <property type="entry name" value="Beta-barrel_TonB_sf"/>
</dbReference>
<comment type="subcellular location">
    <subcellularLocation>
        <location evidence="1 7">Cell outer membrane</location>
        <topology evidence="1 7">Multi-pass membrane protein</topology>
    </subcellularLocation>
</comment>
<dbReference type="InterPro" id="IPR037066">
    <property type="entry name" value="Plug_dom_sf"/>
</dbReference>
<dbReference type="InterPro" id="IPR039426">
    <property type="entry name" value="TonB-dep_rcpt-like"/>
</dbReference>
<dbReference type="Pfam" id="PF07715">
    <property type="entry name" value="Plug"/>
    <property type="match status" value="1"/>
</dbReference>
<evidence type="ECO:0000256" key="1">
    <source>
        <dbReference type="ARBA" id="ARBA00004571"/>
    </source>
</evidence>
<comment type="similarity">
    <text evidence="7">Belongs to the TonB-dependent receptor family.</text>
</comment>
<dbReference type="SUPFAM" id="SSF49464">
    <property type="entry name" value="Carboxypeptidase regulatory domain-like"/>
    <property type="match status" value="1"/>
</dbReference>
<accession>A0A9X2B9H6</accession>
<dbReference type="NCBIfam" id="TIGR04056">
    <property type="entry name" value="OMP_RagA_SusC"/>
    <property type="match status" value="1"/>
</dbReference>
<protein>
    <submittedName>
        <fullName evidence="11">SusC/RagA family TonB-linked outer membrane protein</fullName>
    </submittedName>
</protein>
<gene>
    <name evidence="11" type="ORF">MUY27_08565</name>
</gene>
<proteinExistence type="inferred from homology"/>
<dbReference type="GO" id="GO:0009279">
    <property type="term" value="C:cell outer membrane"/>
    <property type="evidence" value="ECO:0007669"/>
    <property type="project" value="UniProtKB-SubCell"/>
</dbReference>
<keyword evidence="12" id="KW-1185">Reference proteome</keyword>
<evidence type="ECO:0000256" key="5">
    <source>
        <dbReference type="ARBA" id="ARBA00023136"/>
    </source>
</evidence>
<dbReference type="Pfam" id="PF07660">
    <property type="entry name" value="STN"/>
    <property type="match status" value="1"/>
</dbReference>